<dbReference type="Gene3D" id="3.40.50.2000">
    <property type="entry name" value="Glycogen Phosphorylase B"/>
    <property type="match status" value="2"/>
</dbReference>
<evidence type="ECO:0000259" key="5">
    <source>
        <dbReference type="Pfam" id="PF21036"/>
    </source>
</evidence>
<dbReference type="RefSeq" id="WP_182836421.1">
    <property type="nucleotide sequence ID" value="NZ_BAAABQ010000065.1"/>
</dbReference>
<keyword evidence="2" id="KW-0328">Glycosyltransferase</keyword>
<dbReference type="Pfam" id="PF06722">
    <property type="entry name" value="EryCIII-like_C"/>
    <property type="match status" value="1"/>
</dbReference>
<accession>A0ABR6BAE9</accession>
<dbReference type="PANTHER" id="PTHR48050">
    <property type="entry name" value="STEROL 3-BETA-GLUCOSYLTRANSFERASE"/>
    <property type="match status" value="1"/>
</dbReference>
<comment type="caution">
    <text evidence="6">The sequence shown here is derived from an EMBL/GenBank/DDBJ whole genome shotgun (WGS) entry which is preliminary data.</text>
</comment>
<dbReference type="InterPro" id="IPR050426">
    <property type="entry name" value="Glycosyltransferase_28"/>
</dbReference>
<dbReference type="Pfam" id="PF21036">
    <property type="entry name" value="EryCIII-like_N"/>
    <property type="match status" value="1"/>
</dbReference>
<dbReference type="EMBL" id="JACJID010000001">
    <property type="protein sequence ID" value="MBA8923853.1"/>
    <property type="molecule type" value="Genomic_DNA"/>
</dbReference>
<reference evidence="6 7" key="1">
    <citation type="submission" date="2020-08" db="EMBL/GenBank/DDBJ databases">
        <title>Genomic Encyclopedia of Archaeal and Bacterial Type Strains, Phase II (KMG-II): from individual species to whole genera.</title>
        <authorList>
            <person name="Goeker M."/>
        </authorList>
    </citation>
    <scope>NUCLEOTIDE SEQUENCE [LARGE SCALE GENOMIC DNA]</scope>
    <source>
        <strain evidence="6 7">DSM 43850</strain>
    </source>
</reference>
<evidence type="ECO:0000313" key="6">
    <source>
        <dbReference type="EMBL" id="MBA8923853.1"/>
    </source>
</evidence>
<evidence type="ECO:0000313" key="7">
    <source>
        <dbReference type="Proteomes" id="UP000517916"/>
    </source>
</evidence>
<keyword evidence="3" id="KW-0808">Transferase</keyword>
<sequence>MRVLFATTDWSGHYMPMVPLAWALRAAGHEVLVLCGSALQPTVAKSGLASVPLAEGNGLFNARVGNFLRAVSGHEVVPGLPPIHPITGREMTDLGRFDWPAIERCIPAWRVRRQALMTEFAHDWRPDLVVHDLPNVDGRLVAAAAGCPAVLHLWGLAGTLETDWSMRVLPEQVDHTFAGFGLQGKGSRVTHVIDPSPGPMEPAIAETRLPIRNLSYNGPGALPDWLLDPPERSRVCVVWGTSVTRIFGPGSFFVPRIIDALAEFDVEIVLTMTAAETAGLPRLPKNVRSVEYVPLRLLLPSCELLVHNGGAGCSMAALAAGVPQLVVAVSDEHVMNGTRLANAGTAEWLRGSTSTVEDIAAAARRVLTGTSHARYAAELAAANEDRPAPTELVAPLVDLASATARSAV</sequence>
<evidence type="ECO:0000256" key="3">
    <source>
        <dbReference type="ARBA" id="ARBA00022679"/>
    </source>
</evidence>
<feature type="domain" description="Erythromycin biosynthesis protein CIII-like N-terminal" evidence="5">
    <location>
        <begin position="117"/>
        <end position="240"/>
    </location>
</feature>
<gene>
    <name evidence="6" type="ORF">BC739_001050</name>
</gene>
<dbReference type="PANTHER" id="PTHR48050:SF13">
    <property type="entry name" value="STEROL 3-BETA-GLUCOSYLTRANSFERASE UGT80A2"/>
    <property type="match status" value="1"/>
</dbReference>
<proteinExistence type="inferred from homology"/>
<evidence type="ECO:0000256" key="1">
    <source>
        <dbReference type="ARBA" id="ARBA00006962"/>
    </source>
</evidence>
<protein>
    <recommendedName>
        <fullName evidence="8">UDP:flavonoid glycosyltransferase YjiC (YdhE family)</fullName>
    </recommendedName>
</protein>
<evidence type="ECO:0000256" key="2">
    <source>
        <dbReference type="ARBA" id="ARBA00022676"/>
    </source>
</evidence>
<dbReference type="InterPro" id="IPR048284">
    <property type="entry name" value="EryCIII-like_N"/>
</dbReference>
<evidence type="ECO:0000259" key="4">
    <source>
        <dbReference type="Pfam" id="PF06722"/>
    </source>
</evidence>
<keyword evidence="7" id="KW-1185">Reference proteome</keyword>
<feature type="domain" description="Erythromycin biosynthesis protein CIII-like C-terminal" evidence="4">
    <location>
        <begin position="256"/>
        <end position="399"/>
    </location>
</feature>
<dbReference type="Proteomes" id="UP000517916">
    <property type="component" value="Unassembled WGS sequence"/>
</dbReference>
<dbReference type="InterPro" id="IPR002213">
    <property type="entry name" value="UDP_glucos_trans"/>
</dbReference>
<comment type="similarity">
    <text evidence="1">Belongs to the glycosyltransferase 28 family.</text>
</comment>
<dbReference type="CDD" id="cd03784">
    <property type="entry name" value="GT1_Gtf-like"/>
    <property type="match status" value="1"/>
</dbReference>
<evidence type="ECO:0008006" key="8">
    <source>
        <dbReference type="Google" id="ProtNLM"/>
    </source>
</evidence>
<name>A0ABR6BAE9_9PSEU</name>
<dbReference type="SUPFAM" id="SSF53756">
    <property type="entry name" value="UDP-Glycosyltransferase/glycogen phosphorylase"/>
    <property type="match status" value="1"/>
</dbReference>
<organism evidence="6 7">
    <name type="scientific">Kutzneria viridogrisea</name>
    <dbReference type="NCBI Taxonomy" id="47990"/>
    <lineage>
        <taxon>Bacteria</taxon>
        <taxon>Bacillati</taxon>
        <taxon>Actinomycetota</taxon>
        <taxon>Actinomycetes</taxon>
        <taxon>Pseudonocardiales</taxon>
        <taxon>Pseudonocardiaceae</taxon>
        <taxon>Kutzneria</taxon>
    </lineage>
</organism>
<dbReference type="InterPro" id="IPR010610">
    <property type="entry name" value="EryCIII-like_C"/>
</dbReference>